<dbReference type="AlphaFoldDB" id="A0A139KR06"/>
<dbReference type="InterPro" id="IPR018534">
    <property type="entry name" value="Tet_reg_excision_RteC"/>
</dbReference>
<dbReference type="Proteomes" id="UP000284785">
    <property type="component" value="Unassembled WGS sequence"/>
</dbReference>
<protein>
    <submittedName>
        <fullName evidence="2">RteC protein</fullName>
    </submittedName>
</protein>
<proteinExistence type="predicted"/>
<sequence length="277" mass="33042">MIETYFNNLMQEVERKMGIESSRMEGEQVIRTCQEMVSFLRERSRELKDYVLNHPFSNVEEEICFFKYYKPALTGRLLYYYRVYQIESGCSCCPEIARMHYRKAMKEYQRKLERYLPFYQYYRSGATYRDHYYFRRAKKELSPESGSFMLEEDSVMSTGYDLLAARLIAAEMLLGYLNRKVLLAMEGAYAVQEKEHHWTDRKAAAVELIYGIWAMGSVDNGRVSIVELVMLFEQMFHIDLGDVYHTFISMRNRKNSRTAYLDQMKERLLKRMDETDG</sequence>
<name>A0A139KR06_BACT4</name>
<dbReference type="GeneID" id="69983922"/>
<dbReference type="EMBL" id="QSJP01000001">
    <property type="protein sequence ID" value="RHD91678.1"/>
    <property type="molecule type" value="Genomic_DNA"/>
</dbReference>
<dbReference type="EMBL" id="AP022660">
    <property type="protein sequence ID" value="BCA51809.1"/>
    <property type="molecule type" value="Genomic_DNA"/>
</dbReference>
<accession>A0A139KR06</accession>
<evidence type="ECO:0000313" key="1">
    <source>
        <dbReference type="EMBL" id="BCA51809.1"/>
    </source>
</evidence>
<organism evidence="2 3">
    <name type="scientific">Bacteroides thetaiotaomicron</name>
    <dbReference type="NCBI Taxonomy" id="818"/>
    <lineage>
        <taxon>Bacteria</taxon>
        <taxon>Pseudomonadati</taxon>
        <taxon>Bacteroidota</taxon>
        <taxon>Bacteroidia</taxon>
        <taxon>Bacteroidales</taxon>
        <taxon>Bacteroidaceae</taxon>
        <taxon>Bacteroides</taxon>
    </lineage>
</organism>
<evidence type="ECO:0000313" key="2">
    <source>
        <dbReference type="EMBL" id="RHD91678.1"/>
    </source>
</evidence>
<dbReference type="Pfam" id="PF09357">
    <property type="entry name" value="RteC"/>
    <property type="match status" value="1"/>
</dbReference>
<dbReference type="Proteomes" id="UP000500882">
    <property type="component" value="Chromosome"/>
</dbReference>
<evidence type="ECO:0000313" key="3">
    <source>
        <dbReference type="Proteomes" id="UP000284785"/>
    </source>
</evidence>
<reference evidence="2 3" key="1">
    <citation type="submission" date="2018-08" db="EMBL/GenBank/DDBJ databases">
        <title>A genome reference for cultivated species of the human gut microbiota.</title>
        <authorList>
            <person name="Zou Y."/>
            <person name="Xue W."/>
            <person name="Luo G."/>
        </authorList>
    </citation>
    <scope>NUCLEOTIDE SEQUENCE [LARGE SCALE GENOMIC DNA]</scope>
    <source>
        <strain evidence="2 3">AM30-26</strain>
    </source>
</reference>
<evidence type="ECO:0000313" key="4">
    <source>
        <dbReference type="Proteomes" id="UP000500882"/>
    </source>
</evidence>
<reference evidence="1 4" key="2">
    <citation type="submission" date="2020-02" db="EMBL/GenBank/DDBJ databases">
        <title>Whole-genome sequencing and comparative analysis of the genomes of Bacteroides thetaiotaomicron and Escherichia coli isolated from a healthy resident in Vietnam.</title>
        <authorList>
            <person name="Mohsin M."/>
            <person name="Tanaka K."/>
            <person name="Kawahara R."/>
            <person name="Kondo S."/>
            <person name="Noguchi H."/>
            <person name="Motooka D."/>
            <person name="Nakamura S."/>
            <person name="Khong D.T."/>
            <person name="Nguyen T.N."/>
            <person name="Tran H.T."/>
            <person name="Yamamoto Y."/>
        </authorList>
    </citation>
    <scope>NUCLEOTIDE SEQUENCE [LARGE SCALE GENOMIC DNA]</scope>
    <source>
        <strain evidence="1 4">F9-2</strain>
    </source>
</reference>
<gene>
    <name evidence="1" type="ORF">BatF92_37510</name>
    <name evidence="2" type="ORF">DW780_01380</name>
</gene>
<dbReference type="RefSeq" id="WP_008640868.1">
    <property type="nucleotide sequence ID" value="NZ_AP022660.1"/>
</dbReference>